<feature type="transmembrane region" description="Helical" evidence="2">
    <location>
        <begin position="62"/>
        <end position="80"/>
    </location>
</feature>
<evidence type="ECO:0000313" key="5">
    <source>
        <dbReference type="Proteomes" id="UP000292507"/>
    </source>
</evidence>
<feature type="transmembrane region" description="Helical" evidence="2">
    <location>
        <begin position="194"/>
        <end position="215"/>
    </location>
</feature>
<dbReference type="CDD" id="cd01949">
    <property type="entry name" value="GGDEF"/>
    <property type="match status" value="1"/>
</dbReference>
<dbReference type="InterPro" id="IPR029787">
    <property type="entry name" value="Nucleotide_cyclase"/>
</dbReference>
<proteinExistence type="predicted"/>
<dbReference type="PROSITE" id="PS50887">
    <property type="entry name" value="GGDEF"/>
    <property type="match status" value="1"/>
</dbReference>
<dbReference type="GO" id="GO:0043709">
    <property type="term" value="P:cell adhesion involved in single-species biofilm formation"/>
    <property type="evidence" value="ECO:0007669"/>
    <property type="project" value="TreeGrafter"/>
</dbReference>
<feature type="compositionally biased region" description="Low complexity" evidence="1">
    <location>
        <begin position="406"/>
        <end position="419"/>
    </location>
</feature>
<protein>
    <submittedName>
        <fullName evidence="4">Diguanylate cyclase (GGDEF)-like protein</fullName>
    </submittedName>
</protein>
<feature type="region of interest" description="Disordered" evidence="1">
    <location>
        <begin position="18"/>
        <end position="39"/>
    </location>
</feature>
<sequence>MLIERLEAVLRRGDVLPAASSPASAPSGRSERGAREATPSVSALAATNDDLAAELAGTGRTAGLLLCWVGVLVMPAWTAVDHLSAPEHAHALLAVRLLVEVPMLVALVALWRWPVGRRRPEGLALLVLAVIQIAIAWMLTVVPDRQYYLLGFTLAIYGSGCIMVARPRWTGATIGLSWACLGISVLHWDDLRAADLVAVTMFVGTASVIAMLTHLRRYALHVREISTRVRLEREQQRTGVLLAQLDRLSHEDPLTGLANRRRWDAELAAMCTQARARGGALSVVLVDLDHFKDVNDRHGHAGGDAALRAVAALLSARVRGGDLVARLGGDELAVLMPGADAARAAEVAEQLRRAARTLQPDGFEPGEISLSLGVSAASGDDAYPLELMSRADEQLYRAKETRNAVGAGQRPATPAAARPVPQPAG</sequence>
<evidence type="ECO:0000259" key="3">
    <source>
        <dbReference type="PROSITE" id="PS50887"/>
    </source>
</evidence>
<feature type="transmembrane region" description="Helical" evidence="2">
    <location>
        <begin position="92"/>
        <end position="111"/>
    </location>
</feature>
<dbReference type="GO" id="GO:0005886">
    <property type="term" value="C:plasma membrane"/>
    <property type="evidence" value="ECO:0007669"/>
    <property type="project" value="TreeGrafter"/>
</dbReference>
<dbReference type="RefSeq" id="WP_158657593.1">
    <property type="nucleotide sequence ID" value="NZ_POQT01000018.1"/>
</dbReference>
<dbReference type="EMBL" id="SHKV01000001">
    <property type="protein sequence ID" value="RZU33876.1"/>
    <property type="molecule type" value="Genomic_DNA"/>
</dbReference>
<keyword evidence="5" id="KW-1185">Reference proteome</keyword>
<name>A0A4V2G2N7_9ACTN</name>
<accession>A0A4V2G2N7</accession>
<gene>
    <name evidence="4" type="ORF">BKA19_3615</name>
</gene>
<dbReference type="Pfam" id="PF00990">
    <property type="entry name" value="GGDEF"/>
    <property type="match status" value="1"/>
</dbReference>
<dbReference type="Gene3D" id="3.30.70.270">
    <property type="match status" value="1"/>
</dbReference>
<evidence type="ECO:0000256" key="1">
    <source>
        <dbReference type="SAM" id="MobiDB-lite"/>
    </source>
</evidence>
<organism evidence="4 5">
    <name type="scientific">Blastococcus saxobsidens</name>
    <dbReference type="NCBI Taxonomy" id="138336"/>
    <lineage>
        <taxon>Bacteria</taxon>
        <taxon>Bacillati</taxon>
        <taxon>Actinomycetota</taxon>
        <taxon>Actinomycetes</taxon>
        <taxon>Geodermatophilales</taxon>
        <taxon>Geodermatophilaceae</taxon>
        <taxon>Blastococcus</taxon>
    </lineage>
</organism>
<dbReference type="PANTHER" id="PTHR45138">
    <property type="entry name" value="REGULATORY COMPONENTS OF SENSORY TRANSDUCTION SYSTEM"/>
    <property type="match status" value="1"/>
</dbReference>
<keyword evidence="2" id="KW-0472">Membrane</keyword>
<dbReference type="PANTHER" id="PTHR45138:SF9">
    <property type="entry name" value="DIGUANYLATE CYCLASE DGCM-RELATED"/>
    <property type="match status" value="1"/>
</dbReference>
<evidence type="ECO:0000256" key="2">
    <source>
        <dbReference type="SAM" id="Phobius"/>
    </source>
</evidence>
<dbReference type="SUPFAM" id="SSF55073">
    <property type="entry name" value="Nucleotide cyclase"/>
    <property type="match status" value="1"/>
</dbReference>
<reference evidence="4 5" key="1">
    <citation type="submission" date="2019-02" db="EMBL/GenBank/DDBJ databases">
        <title>Sequencing the genomes of 1000 actinobacteria strains.</title>
        <authorList>
            <person name="Klenk H.-P."/>
        </authorList>
    </citation>
    <scope>NUCLEOTIDE SEQUENCE [LARGE SCALE GENOMIC DNA]</scope>
    <source>
        <strain evidence="4 5">DSM 44509</strain>
    </source>
</reference>
<dbReference type="InterPro" id="IPR000160">
    <property type="entry name" value="GGDEF_dom"/>
</dbReference>
<feature type="transmembrane region" description="Helical" evidence="2">
    <location>
        <begin position="147"/>
        <end position="165"/>
    </location>
</feature>
<dbReference type="AlphaFoldDB" id="A0A4V2G2N7"/>
<feature type="transmembrane region" description="Helical" evidence="2">
    <location>
        <begin position="123"/>
        <end position="141"/>
    </location>
</feature>
<dbReference type="GO" id="GO:0052621">
    <property type="term" value="F:diguanylate cyclase activity"/>
    <property type="evidence" value="ECO:0007669"/>
    <property type="project" value="TreeGrafter"/>
</dbReference>
<dbReference type="InterPro" id="IPR050469">
    <property type="entry name" value="Diguanylate_Cyclase"/>
</dbReference>
<feature type="compositionally biased region" description="Low complexity" evidence="1">
    <location>
        <begin position="18"/>
        <end position="27"/>
    </location>
</feature>
<comment type="caution">
    <text evidence="4">The sequence shown here is derived from an EMBL/GenBank/DDBJ whole genome shotgun (WGS) entry which is preliminary data.</text>
</comment>
<dbReference type="Proteomes" id="UP000292507">
    <property type="component" value="Unassembled WGS sequence"/>
</dbReference>
<dbReference type="FunFam" id="3.30.70.270:FF:000001">
    <property type="entry name" value="Diguanylate cyclase domain protein"/>
    <property type="match status" value="1"/>
</dbReference>
<dbReference type="InterPro" id="IPR043128">
    <property type="entry name" value="Rev_trsase/Diguanyl_cyclase"/>
</dbReference>
<feature type="region of interest" description="Disordered" evidence="1">
    <location>
        <begin position="402"/>
        <end position="425"/>
    </location>
</feature>
<feature type="domain" description="GGDEF" evidence="3">
    <location>
        <begin position="279"/>
        <end position="410"/>
    </location>
</feature>
<keyword evidence="2" id="KW-1133">Transmembrane helix</keyword>
<keyword evidence="2" id="KW-0812">Transmembrane</keyword>
<dbReference type="NCBIfam" id="TIGR00254">
    <property type="entry name" value="GGDEF"/>
    <property type="match status" value="1"/>
</dbReference>
<feature type="transmembrane region" description="Helical" evidence="2">
    <location>
        <begin position="172"/>
        <end position="188"/>
    </location>
</feature>
<dbReference type="SMART" id="SM00267">
    <property type="entry name" value="GGDEF"/>
    <property type="match status" value="1"/>
</dbReference>
<evidence type="ECO:0000313" key="4">
    <source>
        <dbReference type="EMBL" id="RZU33876.1"/>
    </source>
</evidence>
<dbReference type="GO" id="GO:1902201">
    <property type="term" value="P:negative regulation of bacterial-type flagellum-dependent cell motility"/>
    <property type="evidence" value="ECO:0007669"/>
    <property type="project" value="TreeGrafter"/>
</dbReference>